<evidence type="ECO:0000313" key="3">
    <source>
        <dbReference type="Proteomes" id="UP000502756"/>
    </source>
</evidence>
<proteinExistence type="predicted"/>
<feature type="signal peptide" evidence="1">
    <location>
        <begin position="1"/>
        <end position="31"/>
    </location>
</feature>
<keyword evidence="1" id="KW-0732">Signal</keyword>
<dbReference type="Pfam" id="PF11589">
    <property type="entry name" value="DUF3244"/>
    <property type="match status" value="1"/>
</dbReference>
<evidence type="ECO:0000256" key="1">
    <source>
        <dbReference type="SAM" id="SignalP"/>
    </source>
</evidence>
<name>A0A6M5YA77_9BACT</name>
<gene>
    <name evidence="2" type="ORF">HNV11_12845</name>
</gene>
<reference evidence="2 3" key="1">
    <citation type="submission" date="2020-05" db="EMBL/GenBank/DDBJ databases">
        <title>Genome sequencing of Spirosoma sp. TS118.</title>
        <authorList>
            <person name="Lee J.-H."/>
            <person name="Jeong S."/>
            <person name="Zhao L."/>
            <person name="Jung J.-H."/>
            <person name="Kim M.-K."/>
            <person name="Lim S."/>
        </authorList>
    </citation>
    <scope>NUCLEOTIDE SEQUENCE [LARGE SCALE GENOMIC DNA]</scope>
    <source>
        <strain evidence="2 3">TS118</strain>
    </source>
</reference>
<dbReference type="EMBL" id="CP053435">
    <property type="protein sequence ID" value="QJW90200.1"/>
    <property type="molecule type" value="Genomic_DNA"/>
</dbReference>
<sequence>MKTFHLTPSQRALIGRALIAGFALASPSLYAQTFTGPDVIAEAPASLRAVAYPILNRSAVKLHFENQSHTSVQIQILDEKKKVIYQDLIHAPKYAGRFDVSALPYGFYTIELKTHLARVTQTFRIEPPSSGRIVMTHDTTEGARLAVKH</sequence>
<feature type="chain" id="PRO_5027014071" description="T9SS type A sorting domain-containing protein" evidence="1">
    <location>
        <begin position="32"/>
        <end position="149"/>
    </location>
</feature>
<dbReference type="Proteomes" id="UP000502756">
    <property type="component" value="Chromosome"/>
</dbReference>
<dbReference type="Gene3D" id="2.60.40.3080">
    <property type="match status" value="1"/>
</dbReference>
<protein>
    <recommendedName>
        <fullName evidence="4">T9SS type A sorting domain-containing protein</fullName>
    </recommendedName>
</protein>
<evidence type="ECO:0008006" key="4">
    <source>
        <dbReference type="Google" id="ProtNLM"/>
    </source>
</evidence>
<keyword evidence="3" id="KW-1185">Reference proteome</keyword>
<dbReference type="InterPro" id="IPR021638">
    <property type="entry name" value="DUF3244"/>
</dbReference>
<accession>A0A6M5YA77</accession>
<dbReference type="AlphaFoldDB" id="A0A6M5YA77"/>
<evidence type="ECO:0000313" key="2">
    <source>
        <dbReference type="EMBL" id="QJW90200.1"/>
    </source>
</evidence>
<organism evidence="2 3">
    <name type="scientific">Spirosoma taeanense</name>
    <dbReference type="NCBI Taxonomy" id="2735870"/>
    <lineage>
        <taxon>Bacteria</taxon>
        <taxon>Pseudomonadati</taxon>
        <taxon>Bacteroidota</taxon>
        <taxon>Cytophagia</taxon>
        <taxon>Cytophagales</taxon>
        <taxon>Cytophagaceae</taxon>
        <taxon>Spirosoma</taxon>
    </lineage>
</organism>
<dbReference type="KEGG" id="stae:HNV11_12845"/>
<dbReference type="RefSeq" id="WP_171740045.1">
    <property type="nucleotide sequence ID" value="NZ_CP053435.1"/>
</dbReference>